<sequence>MAKVEKGLKGDELAVRRQKNIEYQNIRKERLEELGEHKISIRLNSADYEKLADLCESLGHRRPQPQMRNLIENYSSALVYLLRIEKLRQLYDPQSQAAKELYYLYKVVDHLKNDKGLSDSQIAEHFREKKNRTPLSIFVDNEGTNWKKRHIKQLLNEKTLLNRLSILDEDE</sequence>
<dbReference type="EMBL" id="AAHKTS010000068">
    <property type="protein sequence ID" value="EBX2833960.1"/>
    <property type="molecule type" value="Genomic_DNA"/>
</dbReference>
<dbReference type="EMBL" id="AAHUNW010000023">
    <property type="protein sequence ID" value="ECA5012364.1"/>
    <property type="molecule type" value="Genomic_DNA"/>
</dbReference>
<gene>
    <name evidence="1" type="ORF">DRM57_23255</name>
    <name evidence="2" type="ORF">ELQ65_16505</name>
</gene>
<proteinExistence type="predicted"/>
<evidence type="ECO:0000313" key="2">
    <source>
        <dbReference type="EMBL" id="ECA5012364.1"/>
    </source>
</evidence>
<dbReference type="AlphaFoldDB" id="A0A5I1N478"/>
<evidence type="ECO:0000313" key="1">
    <source>
        <dbReference type="EMBL" id="EBX2833960.1"/>
    </source>
</evidence>
<name>A0A5I1N478_SALET</name>
<organism evidence="2">
    <name type="scientific">Salmonella enterica subsp. enterica serovar Cubana</name>
    <dbReference type="NCBI Taxonomy" id="189201"/>
    <lineage>
        <taxon>Bacteria</taxon>
        <taxon>Pseudomonadati</taxon>
        <taxon>Pseudomonadota</taxon>
        <taxon>Gammaproteobacteria</taxon>
        <taxon>Enterobacterales</taxon>
        <taxon>Enterobacteriaceae</taxon>
        <taxon>Salmonella</taxon>
    </lineage>
</organism>
<accession>A0A5I1N478</accession>
<protein>
    <submittedName>
        <fullName evidence="2">Uncharacterized protein</fullName>
    </submittedName>
</protein>
<reference evidence="2" key="1">
    <citation type="submission" date="2018-12" db="EMBL/GenBank/DDBJ databases">
        <authorList>
            <person name="Ashton P.M."/>
            <person name="Dallman T."/>
            <person name="Nair S."/>
            <person name="De Pinna E."/>
            <person name="Peters T."/>
            <person name="Grant K."/>
        </authorList>
    </citation>
    <scope>NUCLEOTIDE SEQUENCE</scope>
    <source>
        <strain evidence="1">399751</strain>
        <strain evidence="2">651047</strain>
    </source>
</reference>
<dbReference type="RefSeq" id="WP_023252384.1">
    <property type="nucleotide sequence ID" value="NZ_MXMN01000012.1"/>
</dbReference>
<comment type="caution">
    <text evidence="2">The sequence shown here is derived from an EMBL/GenBank/DDBJ whole genome shotgun (WGS) entry which is preliminary data.</text>
</comment>